<name>A0A1T5CUG0_9SPHI</name>
<evidence type="ECO:0000256" key="1">
    <source>
        <dbReference type="SAM" id="MobiDB-lite"/>
    </source>
</evidence>
<keyword evidence="3" id="KW-1185">Reference proteome</keyword>
<feature type="region of interest" description="Disordered" evidence="1">
    <location>
        <begin position="1"/>
        <end position="20"/>
    </location>
</feature>
<protein>
    <submittedName>
        <fullName evidence="2">Uncharacterized protein</fullName>
    </submittedName>
</protein>
<evidence type="ECO:0000313" key="2">
    <source>
        <dbReference type="EMBL" id="SKB62961.1"/>
    </source>
</evidence>
<reference evidence="2 3" key="1">
    <citation type="submission" date="2017-02" db="EMBL/GenBank/DDBJ databases">
        <authorList>
            <person name="Peterson S.W."/>
        </authorList>
    </citation>
    <scope>NUCLEOTIDE SEQUENCE [LARGE SCALE GENOMIC DNA]</scope>
    <source>
        <strain evidence="2 3">DSM 22899</strain>
    </source>
</reference>
<dbReference type="STRING" id="623280.SAMN05660226_02349"/>
<feature type="region of interest" description="Disordered" evidence="1">
    <location>
        <begin position="77"/>
        <end position="97"/>
    </location>
</feature>
<organism evidence="2 3">
    <name type="scientific">Parapedobacter luteus</name>
    <dbReference type="NCBI Taxonomy" id="623280"/>
    <lineage>
        <taxon>Bacteria</taxon>
        <taxon>Pseudomonadati</taxon>
        <taxon>Bacteroidota</taxon>
        <taxon>Sphingobacteriia</taxon>
        <taxon>Sphingobacteriales</taxon>
        <taxon>Sphingobacteriaceae</taxon>
        <taxon>Parapedobacter</taxon>
    </lineage>
</organism>
<accession>A0A1T5CUG0</accession>
<dbReference type="AlphaFoldDB" id="A0A1T5CUG0"/>
<gene>
    <name evidence="2" type="ORF">SAMN05660226_02349</name>
</gene>
<dbReference type="EMBL" id="FUYS01000005">
    <property type="protein sequence ID" value="SKB62961.1"/>
    <property type="molecule type" value="Genomic_DNA"/>
</dbReference>
<dbReference type="Proteomes" id="UP000190541">
    <property type="component" value="Unassembled WGS sequence"/>
</dbReference>
<proteinExistence type="predicted"/>
<evidence type="ECO:0000313" key="3">
    <source>
        <dbReference type="Proteomes" id="UP000190541"/>
    </source>
</evidence>
<sequence length="97" mass="10057">MKNNEKASAPRGAADATPVRATAGQPAVPWWVSLRQGLQLASQLVVASPVRLPSKVVTAAKYVSLALGLWESFDLQPDAPPGVAAKEDGEAEAPDAP</sequence>